<name>A0A812IWF6_9DINO</name>
<dbReference type="Gene3D" id="1.10.510.10">
    <property type="entry name" value="Transferase(Phosphotransferase) domain 1"/>
    <property type="match status" value="1"/>
</dbReference>
<feature type="region of interest" description="Disordered" evidence="1">
    <location>
        <begin position="92"/>
        <end position="111"/>
    </location>
</feature>
<dbReference type="SUPFAM" id="SSF56112">
    <property type="entry name" value="Protein kinase-like (PK-like)"/>
    <property type="match status" value="1"/>
</dbReference>
<protein>
    <submittedName>
        <fullName evidence="2">CAMK1D protein</fullName>
    </submittedName>
</protein>
<gene>
    <name evidence="2" type="primary">CAMK1D</name>
    <name evidence="2" type="ORF">SNEC2469_LOCUS445</name>
</gene>
<evidence type="ECO:0000256" key="1">
    <source>
        <dbReference type="SAM" id="MobiDB-lite"/>
    </source>
</evidence>
<reference evidence="2" key="1">
    <citation type="submission" date="2021-02" db="EMBL/GenBank/DDBJ databases">
        <authorList>
            <person name="Dougan E. K."/>
            <person name="Rhodes N."/>
            <person name="Thang M."/>
            <person name="Chan C."/>
        </authorList>
    </citation>
    <scope>NUCLEOTIDE SEQUENCE</scope>
</reference>
<feature type="non-terminal residue" evidence="2">
    <location>
        <position position="111"/>
    </location>
</feature>
<comment type="caution">
    <text evidence="2">The sequence shown here is derived from an EMBL/GenBank/DDBJ whole genome shotgun (WGS) entry which is preliminary data.</text>
</comment>
<proteinExistence type="predicted"/>
<dbReference type="AlphaFoldDB" id="A0A812IWF6"/>
<dbReference type="Proteomes" id="UP000601435">
    <property type="component" value="Unassembled WGS sequence"/>
</dbReference>
<dbReference type="InterPro" id="IPR011009">
    <property type="entry name" value="Kinase-like_dom_sf"/>
</dbReference>
<keyword evidence="3" id="KW-1185">Reference proteome</keyword>
<sequence length="111" mass="12239">VSSRCREFLSRLLEKDPNSRCTAAQAARHPWLSGRAKRSIPQPIPLQVRSSAAAEAKASLEQCLPECEHNVSPKEKSERVLALAQAHRDWAQGLEVSSESESDESTGTWPC</sequence>
<dbReference type="OrthoDB" id="10252171at2759"/>
<accession>A0A812IWF6</accession>
<dbReference type="EMBL" id="CAJNJA010002326">
    <property type="protein sequence ID" value="CAE7168262.1"/>
    <property type="molecule type" value="Genomic_DNA"/>
</dbReference>
<evidence type="ECO:0000313" key="2">
    <source>
        <dbReference type="EMBL" id="CAE7168262.1"/>
    </source>
</evidence>
<feature type="region of interest" description="Disordered" evidence="1">
    <location>
        <begin position="19"/>
        <end position="40"/>
    </location>
</feature>
<evidence type="ECO:0000313" key="3">
    <source>
        <dbReference type="Proteomes" id="UP000601435"/>
    </source>
</evidence>
<organism evidence="2 3">
    <name type="scientific">Symbiodinium necroappetens</name>
    <dbReference type="NCBI Taxonomy" id="1628268"/>
    <lineage>
        <taxon>Eukaryota</taxon>
        <taxon>Sar</taxon>
        <taxon>Alveolata</taxon>
        <taxon>Dinophyceae</taxon>
        <taxon>Suessiales</taxon>
        <taxon>Symbiodiniaceae</taxon>
        <taxon>Symbiodinium</taxon>
    </lineage>
</organism>